<protein>
    <recommendedName>
        <fullName evidence="3">Endonuclease/exonuclease/phosphatase domain-containing protein</fullName>
    </recommendedName>
</protein>
<name>A0AAD7A334_9AGAR</name>
<dbReference type="EMBL" id="JARIHO010000018">
    <property type="protein sequence ID" value="KAJ7348025.1"/>
    <property type="molecule type" value="Genomic_DNA"/>
</dbReference>
<evidence type="ECO:0008006" key="3">
    <source>
        <dbReference type="Google" id="ProtNLM"/>
    </source>
</evidence>
<evidence type="ECO:0000313" key="2">
    <source>
        <dbReference type="Proteomes" id="UP001218218"/>
    </source>
</evidence>
<reference evidence="1" key="1">
    <citation type="submission" date="2023-03" db="EMBL/GenBank/DDBJ databases">
        <title>Massive genome expansion in bonnet fungi (Mycena s.s.) driven by repeated elements and novel gene families across ecological guilds.</title>
        <authorList>
            <consortium name="Lawrence Berkeley National Laboratory"/>
            <person name="Harder C.B."/>
            <person name="Miyauchi S."/>
            <person name="Viragh M."/>
            <person name="Kuo A."/>
            <person name="Thoen E."/>
            <person name="Andreopoulos B."/>
            <person name="Lu D."/>
            <person name="Skrede I."/>
            <person name="Drula E."/>
            <person name="Henrissat B."/>
            <person name="Morin E."/>
            <person name="Kohler A."/>
            <person name="Barry K."/>
            <person name="LaButti K."/>
            <person name="Morin E."/>
            <person name="Salamov A."/>
            <person name="Lipzen A."/>
            <person name="Mereny Z."/>
            <person name="Hegedus B."/>
            <person name="Baldrian P."/>
            <person name="Stursova M."/>
            <person name="Weitz H."/>
            <person name="Taylor A."/>
            <person name="Grigoriev I.V."/>
            <person name="Nagy L.G."/>
            <person name="Martin F."/>
            <person name="Kauserud H."/>
        </authorList>
    </citation>
    <scope>NUCLEOTIDE SEQUENCE</scope>
    <source>
        <strain evidence="1">CBHHK002</strain>
    </source>
</reference>
<keyword evidence="2" id="KW-1185">Reference proteome</keyword>
<organism evidence="1 2">
    <name type="scientific">Mycena albidolilacea</name>
    <dbReference type="NCBI Taxonomy" id="1033008"/>
    <lineage>
        <taxon>Eukaryota</taxon>
        <taxon>Fungi</taxon>
        <taxon>Dikarya</taxon>
        <taxon>Basidiomycota</taxon>
        <taxon>Agaricomycotina</taxon>
        <taxon>Agaricomycetes</taxon>
        <taxon>Agaricomycetidae</taxon>
        <taxon>Agaricales</taxon>
        <taxon>Marasmiineae</taxon>
        <taxon>Mycenaceae</taxon>
        <taxon>Mycena</taxon>
    </lineage>
</organism>
<feature type="non-terminal residue" evidence="1">
    <location>
        <position position="219"/>
    </location>
</feature>
<comment type="caution">
    <text evidence="1">The sequence shown here is derived from an EMBL/GenBank/DDBJ whole genome shotgun (WGS) entry which is preliminary data.</text>
</comment>
<proteinExistence type="predicted"/>
<sequence>MKMPLPQGVPTLRVKRTQNLTRPDNVFCMRINLSSHFLPFCVLCNTYPARVPGTTDHFPVISVINLVPPVKVKEERWDWWSTDWEELNEVLEKELEAVPDPDGYATGQEVEDTIEAFDAAVWHAVGAVVKKTKVTTHSKHWWTAELAQQRKEKKRLARCSYRQRDVPGSPVHEEYRAARNAFSARIKMVCDRHWQEWLEQIDGEDVWTAGQLMKSASSD</sequence>
<evidence type="ECO:0000313" key="1">
    <source>
        <dbReference type="EMBL" id="KAJ7348025.1"/>
    </source>
</evidence>
<gene>
    <name evidence="1" type="ORF">DFH08DRAFT_637587</name>
</gene>
<dbReference type="AlphaFoldDB" id="A0AAD7A334"/>
<accession>A0AAD7A334</accession>
<dbReference type="Proteomes" id="UP001218218">
    <property type="component" value="Unassembled WGS sequence"/>
</dbReference>